<keyword evidence="2" id="KW-1185">Reference proteome</keyword>
<gene>
    <name evidence="1" type="ORF">bsdcttw_47490</name>
</gene>
<dbReference type="Proteomes" id="UP000515703">
    <property type="component" value="Chromosome"/>
</dbReference>
<dbReference type="RefSeq" id="WP_185257244.1">
    <property type="nucleotide sequence ID" value="NZ_AP023368.1"/>
</dbReference>
<dbReference type="EMBL" id="AP023368">
    <property type="protein sequence ID" value="BCK01709.1"/>
    <property type="molecule type" value="Genomic_DNA"/>
</dbReference>
<organism evidence="1 2">
    <name type="scientific">Anaerocolumna chitinilytica</name>
    <dbReference type="NCBI Taxonomy" id="1727145"/>
    <lineage>
        <taxon>Bacteria</taxon>
        <taxon>Bacillati</taxon>
        <taxon>Bacillota</taxon>
        <taxon>Clostridia</taxon>
        <taxon>Lachnospirales</taxon>
        <taxon>Lachnospiraceae</taxon>
        <taxon>Anaerocolumna</taxon>
    </lineage>
</organism>
<protein>
    <recommendedName>
        <fullName evidence="3">DUF2313 domain-containing protein</fullName>
    </recommendedName>
</protein>
<reference evidence="1 2" key="2">
    <citation type="submission" date="2020-08" db="EMBL/GenBank/DDBJ databases">
        <authorList>
            <person name="Ueki A."/>
            <person name="Tonouchi A."/>
        </authorList>
    </citation>
    <scope>NUCLEOTIDE SEQUENCE [LARGE SCALE GENOMIC DNA]</scope>
    <source>
        <strain evidence="1 2">CTTW</strain>
    </source>
</reference>
<reference evidence="1 2" key="1">
    <citation type="submission" date="2020-08" db="EMBL/GenBank/DDBJ databases">
        <title>Draft genome sequencing of an Anaerocolumna strain isolated from anoxic soil subjected to BSD treatment.</title>
        <authorList>
            <person name="Uek A."/>
            <person name="Tonouchi A."/>
        </authorList>
    </citation>
    <scope>NUCLEOTIDE SEQUENCE [LARGE SCALE GENOMIC DNA]</scope>
    <source>
        <strain evidence="1 2">CTTW</strain>
    </source>
</reference>
<accession>A0A7M3SAU1</accession>
<evidence type="ECO:0000313" key="1">
    <source>
        <dbReference type="EMBL" id="BCK01709.1"/>
    </source>
</evidence>
<dbReference type="InterPro" id="IPR018755">
    <property type="entry name" value="Phage_Mu_Gp48"/>
</dbReference>
<dbReference type="AlphaFoldDB" id="A0A7M3SAU1"/>
<name>A0A7M3SAU1_9FIRM</name>
<proteinExistence type="predicted"/>
<dbReference type="Pfam" id="PF10076">
    <property type="entry name" value="Phage_Mu_Gp48"/>
    <property type="match status" value="1"/>
</dbReference>
<evidence type="ECO:0008006" key="3">
    <source>
        <dbReference type="Google" id="ProtNLM"/>
    </source>
</evidence>
<dbReference type="KEGG" id="acht:bsdcttw_47490"/>
<evidence type="ECO:0000313" key="2">
    <source>
        <dbReference type="Proteomes" id="UP000515703"/>
    </source>
</evidence>
<sequence>MELMEHLPSYYRGNKTMEELQGILTEGTKETAAKFQETLDQCFIGTATTLLSRYEKIYGLTVDVTKNEGFRRERLLAKARGTGTVTKKMLEDTARAYSNGEVKVIENINNNSFVVRFVGTKGIPANMADLTLTIEDIKPAHLSFTFEYTFNTWLDVSDMTWAETKNYTWEQLRVR</sequence>